<evidence type="ECO:0000313" key="3">
    <source>
        <dbReference type="Proteomes" id="UP000186817"/>
    </source>
</evidence>
<name>A0A1Q9E5Y8_SYMMI</name>
<evidence type="ECO:0000313" key="2">
    <source>
        <dbReference type="EMBL" id="OLQ02836.1"/>
    </source>
</evidence>
<proteinExistence type="predicted"/>
<evidence type="ECO:0000256" key="1">
    <source>
        <dbReference type="SAM" id="MobiDB-lite"/>
    </source>
</evidence>
<dbReference type="AlphaFoldDB" id="A0A1Q9E5Y8"/>
<reference evidence="2 3" key="1">
    <citation type="submission" date="2016-02" db="EMBL/GenBank/DDBJ databases">
        <title>Genome analysis of coral dinoflagellate symbionts highlights evolutionary adaptations to a symbiotic lifestyle.</title>
        <authorList>
            <person name="Aranda M."/>
            <person name="Li Y."/>
            <person name="Liew Y.J."/>
            <person name="Baumgarten S."/>
            <person name="Simakov O."/>
            <person name="Wilson M."/>
            <person name="Piel J."/>
            <person name="Ashoor H."/>
            <person name="Bougouffa S."/>
            <person name="Bajic V.B."/>
            <person name="Ryu T."/>
            <person name="Ravasi T."/>
            <person name="Bayer T."/>
            <person name="Micklem G."/>
            <person name="Kim H."/>
            <person name="Bhak J."/>
            <person name="Lajeunesse T.C."/>
            <person name="Voolstra C.R."/>
        </authorList>
    </citation>
    <scope>NUCLEOTIDE SEQUENCE [LARGE SCALE GENOMIC DNA]</scope>
    <source>
        <strain evidence="2 3">CCMP2467</strain>
    </source>
</reference>
<feature type="compositionally biased region" description="Basic and acidic residues" evidence="1">
    <location>
        <begin position="212"/>
        <end position="228"/>
    </location>
</feature>
<dbReference type="OrthoDB" id="10690029at2759"/>
<keyword evidence="3" id="KW-1185">Reference proteome</keyword>
<dbReference type="EMBL" id="LSRX01000253">
    <property type="protein sequence ID" value="OLQ02836.1"/>
    <property type="molecule type" value="Genomic_DNA"/>
</dbReference>
<gene>
    <name evidence="2" type="ORF">AK812_SmicGene14284</name>
</gene>
<dbReference type="Proteomes" id="UP000186817">
    <property type="component" value="Unassembled WGS sequence"/>
</dbReference>
<feature type="region of interest" description="Disordered" evidence="1">
    <location>
        <begin position="206"/>
        <end position="231"/>
    </location>
</feature>
<sequence>MNWLWLSTQQEEGAGSGKPPTALLYLADARLVSEERFIAAFVDLGRPPMMPTPSAVRSTLLELTAMICLEFRTAPSDEQLHFYHQSGLLSYVGAVGAPVTDFLRDLSGRNDFGLAESCSAHRLPFVLGFADEWSVLPLHPDRVLQDVQLDAVFLDVVSNSDFLNAYRMGTASPFIMSELYPMYGTHGVLTLAKFWNLLGFMGQSARPKKKRREEEKALKKQEKKEEPKMPTLNCRYGSQSFTINIKETETLAMLRLKVGEVLKMTKKTAKKLSVRVGDTPCESDRRTIKIPTAIDFKRSTAASTWKSPPTGLEEARCADLRCYVMPHQLNDLLDGNIYLYRLEDALPSTLTEAKQEDAPFSLFLERELQLKPFIRSASRSYSLLAEGRSGMFQRKGSYELFNISTIPVAAAEASVRLDPTAEMVLPPGC</sequence>
<organism evidence="2 3">
    <name type="scientific">Symbiodinium microadriaticum</name>
    <name type="common">Dinoflagellate</name>
    <name type="synonym">Zooxanthella microadriatica</name>
    <dbReference type="NCBI Taxonomy" id="2951"/>
    <lineage>
        <taxon>Eukaryota</taxon>
        <taxon>Sar</taxon>
        <taxon>Alveolata</taxon>
        <taxon>Dinophyceae</taxon>
        <taxon>Suessiales</taxon>
        <taxon>Symbiodiniaceae</taxon>
        <taxon>Symbiodinium</taxon>
    </lineage>
</organism>
<comment type="caution">
    <text evidence="2">The sequence shown here is derived from an EMBL/GenBank/DDBJ whole genome shotgun (WGS) entry which is preliminary data.</text>
</comment>
<accession>A0A1Q9E5Y8</accession>
<protein>
    <submittedName>
        <fullName evidence="2">Uncharacterized protein</fullName>
    </submittedName>
</protein>